<proteinExistence type="predicted"/>
<dbReference type="GeneID" id="22976183"/>
<keyword evidence="2" id="KW-1185">Reference proteome</keyword>
<dbReference type="EMBL" id="KP233194">
    <property type="protein sequence ID" value="AJF23091.1"/>
    <property type="molecule type" value="Genomic_DNA"/>
</dbReference>
<protein>
    <submittedName>
        <fullName evidence="1">Cap protein</fullName>
    </submittedName>
</protein>
<sequence>MRVQISETYDLSTKINKMGIVGIHTPVGPLLNRLYPGLVLNYKKFRFSKCDITLACASMLPADPLQVGVEAGAIAPQDMFNPILFKAVSNDTMNQFVNYIQYYGASNKTLALDGSSVVAVNDAVFKAGSTQATDQFSLYYSLLADPKGWRKAMPQSGLQMRNLRPLVFQVVENGAPLQGRVGVADPATGDINSGAFIGDPASGQSYTGESWGVPSDASGTAVLSSNKGVNIYRGRAIRMPWISTKFFNNGTGVADSNTIMPSFAQIVEGTNVSTNTGRVPPTYVACIIVPPAKLNVLYYRMKVTWTVEFTGLSSMTPYLGWNDLTDTADIAYGTDYANQASVAMTSLETMVDTSEVDMSKIMEG</sequence>
<dbReference type="KEGG" id="vg:22976183"/>
<name>A0A0B5GNA3_9VIRU</name>
<dbReference type="RefSeq" id="YP_009118277.1">
    <property type="nucleotide sequence ID" value="NC_026320.1"/>
</dbReference>
<dbReference type="Pfam" id="PF23784">
    <property type="entry name" value="Smaco_capsid"/>
    <property type="match status" value="1"/>
</dbReference>
<evidence type="ECO:0000313" key="1">
    <source>
        <dbReference type="EMBL" id="AJF23091.1"/>
    </source>
</evidence>
<organism evidence="1 2">
    <name type="scientific">Lemur associated porprismacovirus 1</name>
    <dbReference type="NCBI Taxonomy" id="2170115"/>
    <lineage>
        <taxon>Viruses</taxon>
        <taxon>Monodnaviria</taxon>
        <taxon>Shotokuvirae</taxon>
        <taxon>Cressdnaviricota</taxon>
        <taxon>Arfiviricetes</taxon>
        <taxon>Cremevirales</taxon>
        <taxon>Smacoviridae</taxon>
        <taxon>Porprismacovirus</taxon>
        <taxon>Porprismacovirus lemas1</taxon>
    </lineage>
</organism>
<dbReference type="InterPro" id="IPR057000">
    <property type="entry name" value="Smaco_capsid"/>
</dbReference>
<gene>
    <name evidence="1" type="primary">cap</name>
</gene>
<reference evidence="1 2" key="1">
    <citation type="submission" date="2014-12" db="EMBL/GenBank/DDBJ databases">
        <title>A distinct family of small circular DNA viral genomes prevalent in non-human primates and human feces.</title>
        <authorList>
            <person name="Ng T.F.F."/>
            <person name="Sachsenroeder J."/>
            <person name="Vega E."/>
            <person name="Kondov N.O."/>
            <person name="Jang C."/>
            <person name="Deng X."/>
            <person name="Gregoricus N."/>
            <person name="Vinje J."/>
            <person name="Delwart E."/>
        </authorList>
    </citation>
    <scope>NUCLEOTIDE SEQUENCE [LARGE SCALE GENOMIC DNA]</scope>
    <source>
        <strain evidence="1">SF5</strain>
    </source>
</reference>
<evidence type="ECO:0000313" key="2">
    <source>
        <dbReference type="Proteomes" id="UP000207599"/>
    </source>
</evidence>
<accession>A0A0B5GNA3</accession>
<dbReference type="Proteomes" id="UP000207599">
    <property type="component" value="Genome"/>
</dbReference>